<dbReference type="EMBL" id="CP007035">
    <property type="protein sequence ID" value="AHF16063.1"/>
    <property type="molecule type" value="Genomic_DNA"/>
</dbReference>
<dbReference type="OrthoDB" id="750178at2"/>
<keyword evidence="6" id="KW-0413">Isomerase</keyword>
<keyword evidence="3" id="KW-1015">Disulfide bond</keyword>
<dbReference type="GO" id="GO:0030313">
    <property type="term" value="C:cell envelope"/>
    <property type="evidence" value="ECO:0007669"/>
    <property type="project" value="UniProtKB-SubCell"/>
</dbReference>
<keyword evidence="7" id="KW-1185">Reference proteome</keyword>
<evidence type="ECO:0000256" key="3">
    <source>
        <dbReference type="ARBA" id="ARBA00023157"/>
    </source>
</evidence>
<evidence type="ECO:0000256" key="1">
    <source>
        <dbReference type="ARBA" id="ARBA00004196"/>
    </source>
</evidence>
<dbReference type="KEGG" id="nso:NIASO_14700"/>
<dbReference type="RefSeq" id="WP_008586692.1">
    <property type="nucleotide sequence ID" value="NZ_CP007035.1"/>
</dbReference>
<dbReference type="InterPro" id="IPR036249">
    <property type="entry name" value="Thioredoxin-like_sf"/>
</dbReference>
<dbReference type="InterPro" id="IPR050553">
    <property type="entry name" value="Thioredoxin_ResA/DsbE_sf"/>
</dbReference>
<dbReference type="eggNOG" id="COG0526">
    <property type="taxonomic scope" value="Bacteria"/>
</dbReference>
<dbReference type="InterPro" id="IPR013766">
    <property type="entry name" value="Thioredoxin_domain"/>
</dbReference>
<dbReference type="GO" id="GO:0016491">
    <property type="term" value="F:oxidoreductase activity"/>
    <property type="evidence" value="ECO:0007669"/>
    <property type="project" value="InterPro"/>
</dbReference>
<dbReference type="Pfam" id="PF14289">
    <property type="entry name" value="DUF4369"/>
    <property type="match status" value="1"/>
</dbReference>
<dbReference type="PANTHER" id="PTHR42852:SF6">
    <property type="entry name" value="THIOL:DISULFIDE INTERCHANGE PROTEIN DSBE"/>
    <property type="match status" value="1"/>
</dbReference>
<evidence type="ECO:0000313" key="6">
    <source>
        <dbReference type="EMBL" id="AHF16063.1"/>
    </source>
</evidence>
<dbReference type="Pfam" id="PF00578">
    <property type="entry name" value="AhpC-TSA"/>
    <property type="match status" value="1"/>
</dbReference>
<dbReference type="PANTHER" id="PTHR42852">
    <property type="entry name" value="THIOL:DISULFIDE INTERCHANGE PROTEIN DSBE"/>
    <property type="match status" value="1"/>
</dbReference>
<organism evidence="6 7">
    <name type="scientific">Niabella soli DSM 19437</name>
    <dbReference type="NCBI Taxonomy" id="929713"/>
    <lineage>
        <taxon>Bacteria</taxon>
        <taxon>Pseudomonadati</taxon>
        <taxon>Bacteroidota</taxon>
        <taxon>Chitinophagia</taxon>
        <taxon>Chitinophagales</taxon>
        <taxon>Chitinophagaceae</taxon>
        <taxon>Niabella</taxon>
    </lineage>
</organism>
<evidence type="ECO:0000256" key="4">
    <source>
        <dbReference type="ARBA" id="ARBA00023284"/>
    </source>
</evidence>
<gene>
    <name evidence="6" type="ORF">NIASO_14700</name>
</gene>
<evidence type="ECO:0000313" key="7">
    <source>
        <dbReference type="Proteomes" id="UP000003586"/>
    </source>
</evidence>
<dbReference type="Gene3D" id="3.40.30.10">
    <property type="entry name" value="Glutaredoxin"/>
    <property type="match status" value="1"/>
</dbReference>
<keyword evidence="4" id="KW-0676">Redox-active center</keyword>
<dbReference type="GO" id="GO:0017004">
    <property type="term" value="P:cytochrome complex assembly"/>
    <property type="evidence" value="ECO:0007669"/>
    <property type="project" value="UniProtKB-KW"/>
</dbReference>
<keyword evidence="2" id="KW-0201">Cytochrome c-type biogenesis</keyword>
<dbReference type="GO" id="GO:0016209">
    <property type="term" value="F:antioxidant activity"/>
    <property type="evidence" value="ECO:0007669"/>
    <property type="project" value="InterPro"/>
</dbReference>
<dbReference type="HOGENOM" id="CLU_042529_1_0_10"/>
<feature type="domain" description="Thioredoxin" evidence="5">
    <location>
        <begin position="253"/>
        <end position="391"/>
    </location>
</feature>
<dbReference type="STRING" id="929713.NIASO_14700"/>
<comment type="subcellular location">
    <subcellularLocation>
        <location evidence="1">Cell envelope</location>
    </subcellularLocation>
</comment>
<dbReference type="AlphaFoldDB" id="W0F2N1"/>
<protein>
    <submittedName>
        <fullName evidence="6">Thiol-disulfide isomerase</fullName>
    </submittedName>
</protein>
<sequence>MKHLFWIVITAAAVAAGCKEAHKKSFTVDGTVVNSPEKKMYLEEVPVGSMQPVIVDSAQIENGKFSLKTDAREEGIYNLRLGQLDFPVASVINDAPEVTVNITMSKLNPSLPQEYEVKNSAASQLMKDFILTFQNKLVPVINATHTIDSLSHLPKIADSVIVKVKQGREQKGADLRSYALEEIKKASNPALSIFQLGFYQSTANNPELGLKPLDDDQVFALIDAVTQKFPNHVAVAGLKLNLQQAREAEKKKSLVGKQAPDFTLPDPTGKPISLSSFRGKYVLVDFWASWCRPCRAENPNVVAAFNQFKNKGFTVFGVSLDKDAYEWKNAIQNDKLTWPHVSDLKQWESAVVPLYGIGGIPFNVLIDPQGKVIAEGLRGPDLQSKLASLLP</sequence>
<dbReference type="GO" id="GO:0016853">
    <property type="term" value="F:isomerase activity"/>
    <property type="evidence" value="ECO:0007669"/>
    <property type="project" value="UniProtKB-KW"/>
</dbReference>
<dbReference type="PROSITE" id="PS51257">
    <property type="entry name" value="PROKAR_LIPOPROTEIN"/>
    <property type="match status" value="1"/>
</dbReference>
<name>W0F2N1_9BACT</name>
<dbReference type="SUPFAM" id="SSF52833">
    <property type="entry name" value="Thioredoxin-like"/>
    <property type="match status" value="1"/>
</dbReference>
<proteinExistence type="predicted"/>
<accession>W0F2N1</accession>
<dbReference type="Proteomes" id="UP000003586">
    <property type="component" value="Chromosome"/>
</dbReference>
<dbReference type="InterPro" id="IPR025380">
    <property type="entry name" value="DUF4369"/>
</dbReference>
<dbReference type="PROSITE" id="PS51352">
    <property type="entry name" value="THIOREDOXIN_2"/>
    <property type="match status" value="1"/>
</dbReference>
<reference evidence="6 7" key="1">
    <citation type="submission" date="2013-12" db="EMBL/GenBank/DDBJ databases">
        <authorList>
            <consortium name="DOE Joint Genome Institute"/>
            <person name="Eisen J."/>
            <person name="Huntemann M."/>
            <person name="Han J."/>
            <person name="Chen A."/>
            <person name="Kyrpides N."/>
            <person name="Mavromatis K."/>
            <person name="Markowitz V."/>
            <person name="Palaniappan K."/>
            <person name="Ivanova N."/>
            <person name="Schaumberg A."/>
            <person name="Pati A."/>
            <person name="Liolios K."/>
            <person name="Nordberg H.P."/>
            <person name="Cantor M.N."/>
            <person name="Hua S.X."/>
            <person name="Woyke T."/>
        </authorList>
    </citation>
    <scope>NUCLEOTIDE SEQUENCE [LARGE SCALE GENOMIC DNA]</scope>
    <source>
        <strain evidence="7">DSM 19437</strain>
    </source>
</reference>
<evidence type="ECO:0000256" key="2">
    <source>
        <dbReference type="ARBA" id="ARBA00022748"/>
    </source>
</evidence>
<dbReference type="CDD" id="cd02966">
    <property type="entry name" value="TlpA_like_family"/>
    <property type="match status" value="1"/>
</dbReference>
<evidence type="ECO:0000259" key="5">
    <source>
        <dbReference type="PROSITE" id="PS51352"/>
    </source>
</evidence>
<dbReference type="InterPro" id="IPR000866">
    <property type="entry name" value="AhpC/TSA"/>
</dbReference>